<accession>A0A1M5WSW7</accession>
<organism evidence="3 4">
    <name type="scientific">Desulfofustis glycolicus DSM 9705</name>
    <dbReference type="NCBI Taxonomy" id="1121409"/>
    <lineage>
        <taxon>Bacteria</taxon>
        <taxon>Pseudomonadati</taxon>
        <taxon>Thermodesulfobacteriota</taxon>
        <taxon>Desulfobulbia</taxon>
        <taxon>Desulfobulbales</taxon>
        <taxon>Desulfocapsaceae</taxon>
        <taxon>Desulfofustis</taxon>
    </lineage>
</organism>
<feature type="binding site" evidence="2">
    <location>
        <position position="135"/>
    </location>
    <ligand>
        <name>Fe cation</name>
        <dbReference type="ChEBI" id="CHEBI:24875"/>
    </ligand>
</feature>
<dbReference type="EMBL" id="FQXS01000014">
    <property type="protein sequence ID" value="SHH90123.1"/>
    <property type="molecule type" value="Genomic_DNA"/>
</dbReference>
<dbReference type="SUPFAM" id="SSF56420">
    <property type="entry name" value="Peptide deformylase"/>
    <property type="match status" value="1"/>
</dbReference>
<dbReference type="PANTHER" id="PTHR10458:SF22">
    <property type="entry name" value="PEPTIDE DEFORMYLASE"/>
    <property type="match status" value="1"/>
</dbReference>
<keyword evidence="2" id="KW-0378">Hydrolase</keyword>
<protein>
    <recommendedName>
        <fullName evidence="2">Peptide deformylase</fullName>
        <shortName evidence="2">PDF</shortName>
        <ecNumber evidence="2">3.5.1.88</ecNumber>
    </recommendedName>
    <alternativeName>
        <fullName evidence="2">Polypeptide deformylase</fullName>
    </alternativeName>
</protein>
<evidence type="ECO:0000313" key="4">
    <source>
        <dbReference type="Proteomes" id="UP000184139"/>
    </source>
</evidence>
<evidence type="ECO:0000313" key="3">
    <source>
        <dbReference type="EMBL" id="SHH90123.1"/>
    </source>
</evidence>
<gene>
    <name evidence="2" type="primary">def</name>
    <name evidence="3" type="ORF">SAMN02745124_02481</name>
</gene>
<dbReference type="GO" id="GO:0042586">
    <property type="term" value="F:peptide deformylase activity"/>
    <property type="evidence" value="ECO:0007669"/>
    <property type="project" value="UniProtKB-UniRule"/>
</dbReference>
<sequence>MTIQTIKEYPEPVLRLKAQPVKAFDDSLRTLIADMVETMYDAPGIGLAAPQIGRSLRVIVVDTTAPDEPQRYLAMINPEIIAREGHQVDEEGCLSVPELTAQVQRYLKVTVTYQDEDGTAHQLETENRFAVVLQHEIDHLNGVLFIDHLSPLKRNLYKKKRKKMLAAEQAA</sequence>
<dbReference type="Gene3D" id="3.90.45.10">
    <property type="entry name" value="Peptide deformylase"/>
    <property type="match status" value="1"/>
</dbReference>
<comment type="catalytic activity">
    <reaction evidence="2">
        <text>N-terminal N-formyl-L-methionyl-[peptide] + H2O = N-terminal L-methionyl-[peptide] + formate</text>
        <dbReference type="Rhea" id="RHEA:24420"/>
        <dbReference type="Rhea" id="RHEA-COMP:10639"/>
        <dbReference type="Rhea" id="RHEA-COMP:10640"/>
        <dbReference type="ChEBI" id="CHEBI:15377"/>
        <dbReference type="ChEBI" id="CHEBI:15740"/>
        <dbReference type="ChEBI" id="CHEBI:49298"/>
        <dbReference type="ChEBI" id="CHEBI:64731"/>
        <dbReference type="EC" id="3.5.1.88"/>
    </reaction>
</comment>
<dbReference type="EC" id="3.5.1.88" evidence="2"/>
<dbReference type="AlphaFoldDB" id="A0A1M5WSW7"/>
<feature type="active site" evidence="2">
    <location>
        <position position="136"/>
    </location>
</feature>
<evidence type="ECO:0000256" key="1">
    <source>
        <dbReference type="ARBA" id="ARBA00010759"/>
    </source>
</evidence>
<comment type="similarity">
    <text evidence="1 2">Belongs to the polypeptide deformylase family.</text>
</comment>
<dbReference type="GO" id="GO:0006412">
    <property type="term" value="P:translation"/>
    <property type="evidence" value="ECO:0007669"/>
    <property type="project" value="UniProtKB-UniRule"/>
</dbReference>
<dbReference type="CDD" id="cd00487">
    <property type="entry name" value="Pep_deformylase"/>
    <property type="match status" value="1"/>
</dbReference>
<proteinExistence type="inferred from homology"/>
<dbReference type="Proteomes" id="UP000184139">
    <property type="component" value="Unassembled WGS sequence"/>
</dbReference>
<dbReference type="HAMAP" id="MF_00163">
    <property type="entry name" value="Pep_deformylase"/>
    <property type="match status" value="1"/>
</dbReference>
<dbReference type="InterPro" id="IPR036821">
    <property type="entry name" value="Peptide_deformylase_sf"/>
</dbReference>
<reference evidence="3 4" key="1">
    <citation type="submission" date="2016-11" db="EMBL/GenBank/DDBJ databases">
        <authorList>
            <person name="Jaros S."/>
            <person name="Januszkiewicz K."/>
            <person name="Wedrychowicz H."/>
        </authorList>
    </citation>
    <scope>NUCLEOTIDE SEQUENCE [LARGE SCALE GENOMIC DNA]</scope>
    <source>
        <strain evidence="3 4">DSM 9705</strain>
    </source>
</reference>
<dbReference type="PANTHER" id="PTHR10458">
    <property type="entry name" value="PEPTIDE DEFORMYLASE"/>
    <property type="match status" value="1"/>
</dbReference>
<dbReference type="OrthoDB" id="9804313at2"/>
<dbReference type="Pfam" id="PF01327">
    <property type="entry name" value="Pep_deformylase"/>
    <property type="match status" value="1"/>
</dbReference>
<dbReference type="PRINTS" id="PR01576">
    <property type="entry name" value="PDEFORMYLASE"/>
</dbReference>
<dbReference type="InterPro" id="IPR023635">
    <property type="entry name" value="Peptide_deformylase"/>
</dbReference>
<feature type="binding site" evidence="2">
    <location>
        <position position="139"/>
    </location>
    <ligand>
        <name>Fe cation</name>
        <dbReference type="ChEBI" id="CHEBI:24875"/>
    </ligand>
</feature>
<dbReference type="STRING" id="1121409.SAMN02745124_02481"/>
<name>A0A1M5WSW7_9BACT</name>
<dbReference type="RefSeq" id="WP_073376452.1">
    <property type="nucleotide sequence ID" value="NZ_FQXS01000014.1"/>
</dbReference>
<dbReference type="GO" id="GO:0046872">
    <property type="term" value="F:metal ion binding"/>
    <property type="evidence" value="ECO:0007669"/>
    <property type="project" value="UniProtKB-KW"/>
</dbReference>
<feature type="binding site" evidence="2">
    <location>
        <position position="93"/>
    </location>
    <ligand>
        <name>Fe cation</name>
        <dbReference type="ChEBI" id="CHEBI:24875"/>
    </ligand>
</feature>
<keyword evidence="2" id="KW-0479">Metal-binding</keyword>
<evidence type="ECO:0000256" key="2">
    <source>
        <dbReference type="HAMAP-Rule" id="MF_00163"/>
    </source>
</evidence>
<keyword evidence="4" id="KW-1185">Reference proteome</keyword>
<dbReference type="PIRSF" id="PIRSF004749">
    <property type="entry name" value="Pep_def"/>
    <property type="match status" value="1"/>
</dbReference>
<keyword evidence="2" id="KW-0648">Protein biosynthesis</keyword>
<comment type="function">
    <text evidence="2">Removes the formyl group from the N-terminal Met of newly synthesized proteins. Requires at least a dipeptide for an efficient rate of reaction. N-terminal L-methionine is a prerequisite for activity but the enzyme has broad specificity at other positions.</text>
</comment>
<keyword evidence="2" id="KW-0408">Iron</keyword>
<comment type="cofactor">
    <cofactor evidence="2">
        <name>Fe(2+)</name>
        <dbReference type="ChEBI" id="CHEBI:29033"/>
    </cofactor>
    <text evidence="2">Binds 1 Fe(2+) ion.</text>
</comment>
<dbReference type="NCBIfam" id="NF001159">
    <property type="entry name" value="PRK00150.1-3"/>
    <property type="match status" value="1"/>
</dbReference>
<dbReference type="NCBIfam" id="TIGR00079">
    <property type="entry name" value="pept_deformyl"/>
    <property type="match status" value="1"/>
</dbReference>